<feature type="compositionally biased region" description="Polar residues" evidence="1">
    <location>
        <begin position="118"/>
        <end position="128"/>
    </location>
</feature>
<feature type="region of interest" description="Disordered" evidence="1">
    <location>
        <begin position="109"/>
        <end position="128"/>
    </location>
</feature>
<feature type="compositionally biased region" description="Low complexity" evidence="1">
    <location>
        <begin position="20"/>
        <end position="34"/>
    </location>
</feature>
<name>A0A2K3MRY2_TRIPR</name>
<evidence type="ECO:0000313" key="3">
    <source>
        <dbReference type="Proteomes" id="UP000236291"/>
    </source>
</evidence>
<organism evidence="2 3">
    <name type="scientific">Trifolium pratense</name>
    <name type="common">Red clover</name>
    <dbReference type="NCBI Taxonomy" id="57577"/>
    <lineage>
        <taxon>Eukaryota</taxon>
        <taxon>Viridiplantae</taxon>
        <taxon>Streptophyta</taxon>
        <taxon>Embryophyta</taxon>
        <taxon>Tracheophyta</taxon>
        <taxon>Spermatophyta</taxon>
        <taxon>Magnoliopsida</taxon>
        <taxon>eudicotyledons</taxon>
        <taxon>Gunneridae</taxon>
        <taxon>Pentapetalae</taxon>
        <taxon>rosids</taxon>
        <taxon>fabids</taxon>
        <taxon>Fabales</taxon>
        <taxon>Fabaceae</taxon>
        <taxon>Papilionoideae</taxon>
        <taxon>50 kb inversion clade</taxon>
        <taxon>NPAAA clade</taxon>
        <taxon>Hologalegina</taxon>
        <taxon>IRL clade</taxon>
        <taxon>Trifolieae</taxon>
        <taxon>Trifolium</taxon>
    </lineage>
</organism>
<reference evidence="2 3" key="1">
    <citation type="journal article" date="2014" name="Am. J. Bot.">
        <title>Genome assembly and annotation for red clover (Trifolium pratense; Fabaceae).</title>
        <authorList>
            <person name="Istvanek J."/>
            <person name="Jaros M."/>
            <person name="Krenek A."/>
            <person name="Repkova J."/>
        </authorList>
    </citation>
    <scope>NUCLEOTIDE SEQUENCE [LARGE SCALE GENOMIC DNA]</scope>
    <source>
        <strain evidence="3">cv. Tatra</strain>
        <tissue evidence="2">Young leaves</tissue>
    </source>
</reference>
<accession>A0A2K3MRY2</accession>
<evidence type="ECO:0000256" key="1">
    <source>
        <dbReference type="SAM" id="MobiDB-lite"/>
    </source>
</evidence>
<dbReference type="EMBL" id="ASHM01011537">
    <property type="protein sequence ID" value="PNX93469.1"/>
    <property type="molecule type" value="Genomic_DNA"/>
</dbReference>
<dbReference type="Proteomes" id="UP000236291">
    <property type="component" value="Unassembled WGS sequence"/>
</dbReference>
<dbReference type="AlphaFoldDB" id="A0A2K3MRY2"/>
<sequence length="128" mass="14500">MPVHGETWPCGWDAHDPMISPSSTSSEATTWSEAKQSSEAQRGSERLQVFRSSEEFRSSRMFRGLQEFRSCLLVMSHSEDEDVQKLNCEGLSEANYTRPIRLQIIKGSSEAKEFPSHQRATSTTTYHA</sequence>
<gene>
    <name evidence="2" type="ORF">L195_g016623</name>
</gene>
<reference evidence="2 3" key="2">
    <citation type="journal article" date="2017" name="Front. Plant Sci.">
        <title>Gene Classification and Mining of Molecular Markers Useful in Red Clover (Trifolium pratense) Breeding.</title>
        <authorList>
            <person name="Istvanek J."/>
            <person name="Dluhosova J."/>
            <person name="Dluhos P."/>
            <person name="Patkova L."/>
            <person name="Nedelnik J."/>
            <person name="Repkova J."/>
        </authorList>
    </citation>
    <scope>NUCLEOTIDE SEQUENCE [LARGE SCALE GENOMIC DNA]</scope>
    <source>
        <strain evidence="3">cv. Tatra</strain>
        <tissue evidence="2">Young leaves</tissue>
    </source>
</reference>
<proteinExistence type="predicted"/>
<protein>
    <submittedName>
        <fullName evidence="2">Uncharacterized protein</fullName>
    </submittedName>
</protein>
<comment type="caution">
    <text evidence="2">The sequence shown here is derived from an EMBL/GenBank/DDBJ whole genome shotgun (WGS) entry which is preliminary data.</text>
</comment>
<feature type="region of interest" description="Disordered" evidence="1">
    <location>
        <begin position="1"/>
        <end position="47"/>
    </location>
</feature>
<evidence type="ECO:0000313" key="2">
    <source>
        <dbReference type="EMBL" id="PNX93469.1"/>
    </source>
</evidence>